<name>A0ABV5WAK4_9BACI</name>
<dbReference type="PANTHER" id="PTHR39165:SF1">
    <property type="entry name" value="DUF456 DOMAIN-CONTAINING PROTEIN"/>
    <property type="match status" value="1"/>
</dbReference>
<dbReference type="InterPro" id="IPR007403">
    <property type="entry name" value="DUF456"/>
</dbReference>
<feature type="transmembrane region" description="Helical" evidence="1">
    <location>
        <begin position="6"/>
        <end position="37"/>
    </location>
</feature>
<dbReference type="PANTHER" id="PTHR39165">
    <property type="entry name" value="IG HYPOTHETICAL 17883"/>
    <property type="match status" value="1"/>
</dbReference>
<proteinExistence type="predicted"/>
<reference evidence="2 3" key="1">
    <citation type="submission" date="2024-09" db="EMBL/GenBank/DDBJ databases">
        <authorList>
            <person name="Sun Q."/>
            <person name="Mori K."/>
        </authorList>
    </citation>
    <scope>NUCLEOTIDE SEQUENCE [LARGE SCALE GENOMIC DNA]</scope>
    <source>
        <strain evidence="2 3">JCM 11201</strain>
    </source>
</reference>
<gene>
    <name evidence="2" type="ORF">ACFFMS_03550</name>
</gene>
<dbReference type="EMBL" id="JBHMAF010000017">
    <property type="protein sequence ID" value="MFB9757617.1"/>
    <property type="molecule type" value="Genomic_DNA"/>
</dbReference>
<accession>A0ABV5WAK4</accession>
<feature type="transmembrane region" description="Helical" evidence="1">
    <location>
        <begin position="125"/>
        <end position="158"/>
    </location>
</feature>
<keyword evidence="1" id="KW-0472">Membrane</keyword>
<comment type="caution">
    <text evidence="2">The sequence shown here is derived from an EMBL/GenBank/DDBJ whole genome shotgun (WGS) entry which is preliminary data.</text>
</comment>
<evidence type="ECO:0000256" key="1">
    <source>
        <dbReference type="SAM" id="Phobius"/>
    </source>
</evidence>
<evidence type="ECO:0000313" key="2">
    <source>
        <dbReference type="EMBL" id="MFB9757617.1"/>
    </source>
</evidence>
<protein>
    <submittedName>
        <fullName evidence="2">DUF456 domain-containing protein</fullName>
    </submittedName>
</protein>
<organism evidence="2 3">
    <name type="scientific">Ectobacillus funiculus</name>
    <dbReference type="NCBI Taxonomy" id="137993"/>
    <lineage>
        <taxon>Bacteria</taxon>
        <taxon>Bacillati</taxon>
        <taxon>Bacillota</taxon>
        <taxon>Bacilli</taxon>
        <taxon>Bacillales</taxon>
        <taxon>Bacillaceae</taxon>
        <taxon>Ectobacillus</taxon>
    </lineage>
</organism>
<dbReference type="RefSeq" id="WP_379947923.1">
    <property type="nucleotide sequence ID" value="NZ_JAPCYI010000001.1"/>
</dbReference>
<keyword evidence="1" id="KW-0812">Transmembrane</keyword>
<keyword evidence="1" id="KW-1133">Transmembrane helix</keyword>
<feature type="transmembrane region" description="Helical" evidence="1">
    <location>
        <begin position="89"/>
        <end position="113"/>
    </location>
</feature>
<feature type="transmembrane region" description="Helical" evidence="1">
    <location>
        <begin position="49"/>
        <end position="69"/>
    </location>
</feature>
<sequence length="160" mass="18239">MSILLWVLVIACFVLAFVALVYPIIPGIPLLWVGFLLYQFGIDRSDLPVLFWILQVLFTVFLFVADFLANSYFLKKYGSTKWGERVGMLSIIIGSFFFPPFGLLIIPFLFVFLTELLHKKEMKDAFLVAFATVISFLSSAVAKAIIQFIMVAVFLLYIFL</sequence>
<evidence type="ECO:0000313" key="3">
    <source>
        <dbReference type="Proteomes" id="UP001589609"/>
    </source>
</evidence>
<dbReference type="Pfam" id="PF04306">
    <property type="entry name" value="DUF456"/>
    <property type="match status" value="1"/>
</dbReference>
<keyword evidence="3" id="KW-1185">Reference proteome</keyword>
<dbReference type="Proteomes" id="UP001589609">
    <property type="component" value="Unassembled WGS sequence"/>
</dbReference>